<name>A0A351RA20_9PROT</name>
<dbReference type="InterPro" id="IPR018488">
    <property type="entry name" value="cNMP-bd_CS"/>
</dbReference>
<dbReference type="SMART" id="SM00100">
    <property type="entry name" value="cNMP"/>
    <property type="match status" value="1"/>
</dbReference>
<dbReference type="PROSITE" id="PS50042">
    <property type="entry name" value="CNMP_BINDING_3"/>
    <property type="match status" value="1"/>
</dbReference>
<protein>
    <submittedName>
        <fullName evidence="2">Cyclic nucleotide-binding protein</fullName>
    </submittedName>
</protein>
<dbReference type="SUPFAM" id="SSF51206">
    <property type="entry name" value="cAMP-binding domain-like"/>
    <property type="match status" value="1"/>
</dbReference>
<dbReference type="InterPro" id="IPR014710">
    <property type="entry name" value="RmlC-like_jellyroll"/>
</dbReference>
<evidence type="ECO:0000259" key="1">
    <source>
        <dbReference type="PROSITE" id="PS50042"/>
    </source>
</evidence>
<sequence>MTTAALTILNTIEPIAKLSEGRKQELAKLCFVEKVSKGVNPLRMNVTHAKQAVYLIKGELELKFAKNGKVLLRGEGPAAKHPINCDDNLVDSIALTDVEILRIDNDLLDIMMTWDQLSTDEEALKNLRHKSGDKKPNRTPVEWMRDTSVFSVEKLQSGVFSKVPVANIEAMFQRMERISTVAGQVIIQQGAVGDYYYLVEHGSLLVSRADGINAASMLVAELHAGDAFGEEALVSDNKRNATVTMKTDGQLLRLNKSDFVELLKEPMLIHISREVADAKITNGALWLDARLASEYQ</sequence>
<dbReference type="InterPro" id="IPR018490">
    <property type="entry name" value="cNMP-bd_dom_sf"/>
</dbReference>
<dbReference type="PANTHER" id="PTHR11635:SF165">
    <property type="entry name" value="CAMP_CGMP-DEPENDENT 3',5'-CAMP_CGMP PHOSPHODIESTERASE B"/>
    <property type="match status" value="1"/>
</dbReference>
<evidence type="ECO:0000313" key="3">
    <source>
        <dbReference type="Proteomes" id="UP000264313"/>
    </source>
</evidence>
<dbReference type="CDD" id="cd00038">
    <property type="entry name" value="CAP_ED"/>
    <property type="match status" value="1"/>
</dbReference>
<reference evidence="2 3" key="1">
    <citation type="journal article" date="2018" name="Nat. Biotechnol.">
        <title>A standardized bacterial taxonomy based on genome phylogeny substantially revises the tree of life.</title>
        <authorList>
            <person name="Parks D.H."/>
            <person name="Chuvochina M."/>
            <person name="Waite D.W."/>
            <person name="Rinke C."/>
            <person name="Skarshewski A."/>
            <person name="Chaumeil P.A."/>
            <person name="Hugenholtz P."/>
        </authorList>
    </citation>
    <scope>NUCLEOTIDE SEQUENCE [LARGE SCALE GENOMIC DNA]</scope>
    <source>
        <strain evidence="2">UBA9958</strain>
    </source>
</reference>
<evidence type="ECO:0000313" key="2">
    <source>
        <dbReference type="EMBL" id="HBA08891.1"/>
    </source>
</evidence>
<dbReference type="PANTHER" id="PTHR11635">
    <property type="entry name" value="CAMP-DEPENDENT PROTEIN KINASE REGULATORY CHAIN"/>
    <property type="match status" value="1"/>
</dbReference>
<dbReference type="InterPro" id="IPR050503">
    <property type="entry name" value="cAMP-dep_PK_reg_su-like"/>
</dbReference>
<proteinExistence type="predicted"/>
<dbReference type="PROSITE" id="PS00888">
    <property type="entry name" value="CNMP_BINDING_1"/>
    <property type="match status" value="1"/>
</dbReference>
<dbReference type="Pfam" id="PF00027">
    <property type="entry name" value="cNMP_binding"/>
    <property type="match status" value="1"/>
</dbReference>
<comment type="caution">
    <text evidence="2">The sequence shown here is derived from an EMBL/GenBank/DDBJ whole genome shotgun (WGS) entry which is preliminary data.</text>
</comment>
<dbReference type="GO" id="GO:0004862">
    <property type="term" value="F:cAMP-dependent protein kinase inhibitor activity"/>
    <property type="evidence" value="ECO:0007669"/>
    <property type="project" value="TreeGrafter"/>
</dbReference>
<dbReference type="AlphaFoldDB" id="A0A351RA20"/>
<dbReference type="GO" id="GO:0005952">
    <property type="term" value="C:cAMP-dependent protein kinase complex"/>
    <property type="evidence" value="ECO:0007669"/>
    <property type="project" value="InterPro"/>
</dbReference>
<dbReference type="EMBL" id="DNAA01000110">
    <property type="protein sequence ID" value="HBA08891.1"/>
    <property type="molecule type" value="Genomic_DNA"/>
</dbReference>
<accession>A0A351RA20</accession>
<feature type="non-terminal residue" evidence="2">
    <location>
        <position position="296"/>
    </location>
</feature>
<dbReference type="GO" id="GO:0005829">
    <property type="term" value="C:cytosol"/>
    <property type="evidence" value="ECO:0007669"/>
    <property type="project" value="TreeGrafter"/>
</dbReference>
<gene>
    <name evidence="2" type="ORF">DCW48_04540</name>
</gene>
<organism evidence="2 3">
    <name type="scientific">Methylotenera mobilis</name>
    <dbReference type="NCBI Taxonomy" id="359408"/>
    <lineage>
        <taxon>Bacteria</taxon>
        <taxon>Pseudomonadati</taxon>
        <taxon>Pseudomonadota</taxon>
        <taxon>Betaproteobacteria</taxon>
        <taxon>Nitrosomonadales</taxon>
        <taxon>Methylophilaceae</taxon>
        <taxon>Methylotenera</taxon>
    </lineage>
</organism>
<dbReference type="STRING" id="1132855.GCA_000384255_02263"/>
<dbReference type="Gene3D" id="2.60.120.10">
    <property type="entry name" value="Jelly Rolls"/>
    <property type="match status" value="1"/>
</dbReference>
<dbReference type="Proteomes" id="UP000264313">
    <property type="component" value="Unassembled WGS sequence"/>
</dbReference>
<dbReference type="GO" id="GO:0034236">
    <property type="term" value="F:protein kinase A catalytic subunit binding"/>
    <property type="evidence" value="ECO:0007669"/>
    <property type="project" value="TreeGrafter"/>
</dbReference>
<dbReference type="GO" id="GO:0030552">
    <property type="term" value="F:cAMP binding"/>
    <property type="evidence" value="ECO:0007669"/>
    <property type="project" value="TreeGrafter"/>
</dbReference>
<dbReference type="InterPro" id="IPR000595">
    <property type="entry name" value="cNMP-bd_dom"/>
</dbReference>
<feature type="domain" description="Cyclic nucleotide-binding" evidence="1">
    <location>
        <begin position="159"/>
        <end position="263"/>
    </location>
</feature>